<organism evidence="1">
    <name type="scientific">Ulva partita</name>
    <dbReference type="NCBI Taxonomy" id="1605170"/>
    <lineage>
        <taxon>Eukaryota</taxon>
        <taxon>Viridiplantae</taxon>
        <taxon>Chlorophyta</taxon>
        <taxon>core chlorophytes</taxon>
        <taxon>Ulvophyceae</taxon>
        <taxon>OUU clade</taxon>
        <taxon>Ulvales</taxon>
        <taxon>Ulvaceae</taxon>
        <taxon>Ulva</taxon>
    </lineage>
</organism>
<dbReference type="AlphaFoldDB" id="A0A1C9ZPR7"/>
<evidence type="ECO:0000313" key="1">
    <source>
        <dbReference type="EMBL" id="BAV58289.1"/>
    </source>
</evidence>
<proteinExistence type="evidence at transcript level"/>
<dbReference type="EMBL" id="LC088601">
    <property type="protein sequence ID" value="BAV58289.1"/>
    <property type="molecule type" value="mRNA"/>
</dbReference>
<reference evidence="1" key="1">
    <citation type="submission" date="2015-10" db="EMBL/GenBank/DDBJ databases">
        <title>Evolution of the mating-type locus in an isomorphic haploid-diploid life cycle and isogamy.</title>
        <authorList>
            <person name="Yamazaki T."/>
            <person name="Suzuki R."/>
            <person name="Ichihara K."/>
            <person name="Toyoda A."/>
            <person name="Kuwano K."/>
            <person name="Kawano S."/>
        </authorList>
    </citation>
    <scope>NUCLEOTIDE SEQUENCE</scope>
    <source>
        <strain evidence="1">MGEC-1</strain>
    </source>
</reference>
<accession>A0A1C9ZPR7</accession>
<sequence>MHDDDAAQKLVAHLREMQVHDEPVFDKPAWLEQHEPAMRTKLEALDVNQREIDKLLVAFLQERQDLEMKYEGLLGRRRHISGQPYASNFFAGY</sequence>
<name>A0A1C9ZPR7_9CHLO</name>
<protein>
    <submittedName>
        <fullName evidence="1">Uncharacterized protein</fullName>
    </submittedName>
</protein>
<gene>
    <name evidence="1" type="primary">01951f</name>
</gene>